<protein>
    <recommendedName>
        <fullName evidence="9">DDE Tnp4 domain-containing protein</fullName>
    </recommendedName>
</protein>
<dbReference type="InterPro" id="IPR027806">
    <property type="entry name" value="HARBI1_dom"/>
</dbReference>
<keyword evidence="5" id="KW-0479">Metal-binding</keyword>
<organism evidence="10 11">
    <name type="scientific">Urochloa decumbens</name>
    <dbReference type="NCBI Taxonomy" id="240449"/>
    <lineage>
        <taxon>Eukaryota</taxon>
        <taxon>Viridiplantae</taxon>
        <taxon>Streptophyta</taxon>
        <taxon>Embryophyta</taxon>
        <taxon>Tracheophyta</taxon>
        <taxon>Spermatophyta</taxon>
        <taxon>Magnoliopsida</taxon>
        <taxon>Liliopsida</taxon>
        <taxon>Poales</taxon>
        <taxon>Poaceae</taxon>
        <taxon>PACMAD clade</taxon>
        <taxon>Panicoideae</taxon>
        <taxon>Panicodae</taxon>
        <taxon>Paniceae</taxon>
        <taxon>Melinidinae</taxon>
        <taxon>Urochloa</taxon>
    </lineage>
</organism>
<evidence type="ECO:0000256" key="8">
    <source>
        <dbReference type="SAM" id="MobiDB-lite"/>
    </source>
</evidence>
<evidence type="ECO:0000256" key="7">
    <source>
        <dbReference type="ARBA" id="ARBA00023242"/>
    </source>
</evidence>
<reference evidence="11" key="1">
    <citation type="submission" date="2024-06" db="EMBL/GenBank/DDBJ databases">
        <authorList>
            <person name="Ryan C."/>
        </authorList>
    </citation>
    <scope>NUCLEOTIDE SEQUENCE [LARGE SCALE GENOMIC DNA]</scope>
</reference>
<evidence type="ECO:0000256" key="1">
    <source>
        <dbReference type="ARBA" id="ARBA00001968"/>
    </source>
</evidence>
<sequence>MGTFLAPLPSPQPIFAAANDPELSSILAALLAMNEDDFGSGEPPWADESFAAADDLTTTLPAFFFDQHDPPAAMPFPAPVPLAPPPSPPVPVDDAAHHQGTPKRKRGRQATSSPSGGANTAGSRSSTRASSSRRVWVRERSTEWWDRLDSPTTCPDAEFRRAFRMSRATFSSLVDALGGAVAKEDTALRAAVPARRRVAACVWRLATAEPLREVSRRFGLGISTCHSIVLQVCRALAAVLMPAAIRWPDDPLAAAAGFEAASGIPGVVGAVCTTRVPIVAPRNNVAAYYDRRLTEHNQKPSCSVAVQAVSDAGGAFTNVFVGLPGSLSDAAVLGRSSLWARHGEAGGQQQQQRLVGGASYPLTEWMLVPYAANGRNLTWAEHEFNGRVAAARGVARGAVRRLKARWRCLQRRTEVKMQDLPSMIAACCVLHNVCERAGEGIDPELMRYDGLDEEEEEDGAAAAHGAATASAAAVQARDRIAHDLVVLHGSHAIANSDMAFQSKFSEHHSLMTHPAQ</sequence>
<comment type="similarity">
    <text evidence="3">Belongs to the HARBI1 family.</text>
</comment>
<dbReference type="GO" id="GO:0016787">
    <property type="term" value="F:hydrolase activity"/>
    <property type="evidence" value="ECO:0007669"/>
    <property type="project" value="UniProtKB-KW"/>
</dbReference>
<dbReference type="Pfam" id="PF13359">
    <property type="entry name" value="DDE_Tnp_4"/>
    <property type="match status" value="1"/>
</dbReference>
<evidence type="ECO:0000256" key="3">
    <source>
        <dbReference type="ARBA" id="ARBA00006958"/>
    </source>
</evidence>
<evidence type="ECO:0000313" key="10">
    <source>
        <dbReference type="EMBL" id="CAL4910033.1"/>
    </source>
</evidence>
<dbReference type="PANTHER" id="PTHR22930:SF64">
    <property type="entry name" value="OS05G0184901 PROTEIN"/>
    <property type="match status" value="1"/>
</dbReference>
<evidence type="ECO:0000259" key="9">
    <source>
        <dbReference type="Pfam" id="PF13359"/>
    </source>
</evidence>
<dbReference type="GO" id="GO:0005634">
    <property type="term" value="C:nucleus"/>
    <property type="evidence" value="ECO:0007669"/>
    <property type="project" value="UniProtKB-SubCell"/>
</dbReference>
<feature type="compositionally biased region" description="Polar residues" evidence="8">
    <location>
        <begin position="109"/>
        <end position="122"/>
    </location>
</feature>
<reference evidence="10 11" key="2">
    <citation type="submission" date="2024-10" db="EMBL/GenBank/DDBJ databases">
        <authorList>
            <person name="Ryan C."/>
        </authorList>
    </citation>
    <scope>NUCLEOTIDE SEQUENCE [LARGE SCALE GENOMIC DNA]</scope>
</reference>
<dbReference type="Proteomes" id="UP001497457">
    <property type="component" value="Chromosome 12b"/>
</dbReference>
<keyword evidence="11" id="KW-1185">Reference proteome</keyword>
<dbReference type="GO" id="GO:0046872">
    <property type="term" value="F:metal ion binding"/>
    <property type="evidence" value="ECO:0007669"/>
    <property type="project" value="UniProtKB-KW"/>
</dbReference>
<keyword evidence="6" id="KW-0378">Hydrolase</keyword>
<proteinExistence type="inferred from homology"/>
<evidence type="ECO:0000256" key="5">
    <source>
        <dbReference type="ARBA" id="ARBA00022723"/>
    </source>
</evidence>
<comment type="subcellular location">
    <subcellularLocation>
        <location evidence="2">Nucleus</location>
    </subcellularLocation>
</comment>
<evidence type="ECO:0000256" key="6">
    <source>
        <dbReference type="ARBA" id="ARBA00022801"/>
    </source>
</evidence>
<dbReference type="EMBL" id="OZ075122">
    <property type="protein sequence ID" value="CAL4910033.1"/>
    <property type="molecule type" value="Genomic_DNA"/>
</dbReference>
<evidence type="ECO:0000256" key="2">
    <source>
        <dbReference type="ARBA" id="ARBA00004123"/>
    </source>
</evidence>
<feature type="region of interest" description="Disordered" evidence="8">
    <location>
        <begin position="68"/>
        <end position="134"/>
    </location>
</feature>
<dbReference type="AlphaFoldDB" id="A0ABC8WHG3"/>
<keyword evidence="4" id="KW-0540">Nuclease</keyword>
<accession>A0ABC8WHG3</accession>
<evidence type="ECO:0000256" key="4">
    <source>
        <dbReference type="ARBA" id="ARBA00022722"/>
    </source>
</evidence>
<dbReference type="InterPro" id="IPR045249">
    <property type="entry name" value="HARBI1-like"/>
</dbReference>
<keyword evidence="7" id="KW-0539">Nucleus</keyword>
<feature type="compositionally biased region" description="Low complexity" evidence="8">
    <location>
        <begin position="123"/>
        <end position="134"/>
    </location>
</feature>
<comment type="cofactor">
    <cofactor evidence="1">
        <name>a divalent metal cation</name>
        <dbReference type="ChEBI" id="CHEBI:60240"/>
    </cofactor>
</comment>
<dbReference type="GO" id="GO:0004518">
    <property type="term" value="F:nuclease activity"/>
    <property type="evidence" value="ECO:0007669"/>
    <property type="project" value="UniProtKB-KW"/>
</dbReference>
<feature type="compositionally biased region" description="Pro residues" evidence="8">
    <location>
        <begin position="72"/>
        <end position="91"/>
    </location>
</feature>
<feature type="domain" description="DDE Tnp4" evidence="9">
    <location>
        <begin position="273"/>
        <end position="432"/>
    </location>
</feature>
<dbReference type="PANTHER" id="PTHR22930">
    <property type="match status" value="1"/>
</dbReference>
<evidence type="ECO:0000313" key="11">
    <source>
        <dbReference type="Proteomes" id="UP001497457"/>
    </source>
</evidence>
<name>A0ABC8WHG3_9POAL</name>
<gene>
    <name evidence="10" type="ORF">URODEC1_LOCUS14107</name>
</gene>